<organism evidence="1 2">
    <name type="scientific">Colletotrichum orbiculare (strain 104-T / ATCC 96160 / CBS 514.97 / LARS 414 / MAFF 240422)</name>
    <name type="common">Cucumber anthracnose fungus</name>
    <name type="synonym">Colletotrichum lagenarium</name>
    <dbReference type="NCBI Taxonomy" id="1213857"/>
    <lineage>
        <taxon>Eukaryota</taxon>
        <taxon>Fungi</taxon>
        <taxon>Dikarya</taxon>
        <taxon>Ascomycota</taxon>
        <taxon>Pezizomycotina</taxon>
        <taxon>Sordariomycetes</taxon>
        <taxon>Hypocreomycetidae</taxon>
        <taxon>Glomerellales</taxon>
        <taxon>Glomerellaceae</taxon>
        <taxon>Colletotrichum</taxon>
        <taxon>Colletotrichum orbiculare species complex</taxon>
    </lineage>
</organism>
<reference evidence="2" key="2">
    <citation type="journal article" date="2019" name="Mol. Plant Microbe Interact.">
        <title>Genome sequence resources for four phytopathogenic fungi from the Colletotrichum orbiculare species complex.</title>
        <authorList>
            <person name="Gan P."/>
            <person name="Tsushima A."/>
            <person name="Narusaka M."/>
            <person name="Narusaka Y."/>
            <person name="Takano Y."/>
            <person name="Kubo Y."/>
            <person name="Shirasu K."/>
        </authorList>
    </citation>
    <scope>GENOME REANNOTATION</scope>
    <source>
        <strain evidence="2">104-T / ATCC 96160 / CBS 514.97 / LARS 414 / MAFF 240422</strain>
    </source>
</reference>
<dbReference type="Proteomes" id="UP000014480">
    <property type="component" value="Unassembled WGS sequence"/>
</dbReference>
<evidence type="ECO:0000313" key="1">
    <source>
        <dbReference type="EMBL" id="TDZ14960.1"/>
    </source>
</evidence>
<gene>
    <name evidence="1" type="ORF">Cob_v012047</name>
</gene>
<comment type="caution">
    <text evidence="1">The sequence shown here is derived from an EMBL/GenBank/DDBJ whole genome shotgun (WGS) entry which is preliminary data.</text>
</comment>
<proteinExistence type="predicted"/>
<dbReference type="AlphaFoldDB" id="A0A484F9K5"/>
<reference evidence="2" key="1">
    <citation type="journal article" date="2013" name="New Phytol.">
        <title>Comparative genomic and transcriptomic analyses reveal the hemibiotrophic stage shift of Colletotrichum fungi.</title>
        <authorList>
            <person name="Gan P."/>
            <person name="Ikeda K."/>
            <person name="Irieda H."/>
            <person name="Narusaka M."/>
            <person name="O'Connell R.J."/>
            <person name="Narusaka Y."/>
            <person name="Takano Y."/>
            <person name="Kubo Y."/>
            <person name="Shirasu K."/>
        </authorList>
    </citation>
    <scope>NUCLEOTIDE SEQUENCE [LARGE SCALE GENOMIC DNA]</scope>
    <source>
        <strain evidence="2">104-T / ATCC 96160 / CBS 514.97 / LARS 414 / MAFF 240422</strain>
    </source>
</reference>
<name>A0A484F9K5_COLOR</name>
<keyword evidence="2" id="KW-1185">Reference proteome</keyword>
<evidence type="ECO:0000313" key="2">
    <source>
        <dbReference type="Proteomes" id="UP000014480"/>
    </source>
</evidence>
<accession>A0A484F9K5</accession>
<sequence length="106" mass="11856">MHPGYEAGTARVCKAYKSEEAQIRYLPAQACSSWIGLSDEDELQDLAYLRLRSLLPTIPRLAKYPNNLLDTLPSLDISRDCVKAFSKQHSLLTHASNASQLNKSIH</sequence>
<protein>
    <submittedName>
        <fullName evidence="1">Uncharacterized protein</fullName>
    </submittedName>
</protein>
<dbReference type="EMBL" id="AMCV02000045">
    <property type="protein sequence ID" value="TDZ14960.1"/>
    <property type="molecule type" value="Genomic_DNA"/>
</dbReference>